<keyword evidence="1" id="KW-1133">Transmembrane helix</keyword>
<reference evidence="2" key="1">
    <citation type="journal article" date="2015" name="Nature">
        <title>Complex archaea that bridge the gap between prokaryotes and eukaryotes.</title>
        <authorList>
            <person name="Spang A."/>
            <person name="Saw J.H."/>
            <person name="Jorgensen S.L."/>
            <person name="Zaremba-Niedzwiedzka K."/>
            <person name="Martijn J."/>
            <person name="Lind A.E."/>
            <person name="van Eijk R."/>
            <person name="Schleper C."/>
            <person name="Guy L."/>
            <person name="Ettema T.J."/>
        </authorList>
    </citation>
    <scope>NUCLEOTIDE SEQUENCE</scope>
</reference>
<evidence type="ECO:0000256" key="1">
    <source>
        <dbReference type="SAM" id="Phobius"/>
    </source>
</evidence>
<keyword evidence="1" id="KW-0812">Transmembrane</keyword>
<feature type="transmembrane region" description="Helical" evidence="1">
    <location>
        <begin position="20"/>
        <end position="40"/>
    </location>
</feature>
<keyword evidence="1" id="KW-0472">Membrane</keyword>
<accession>A0A0F9T051</accession>
<proteinExistence type="predicted"/>
<sequence>MNPSDHINQMNANDKLISELLFNKTIFYDWIIIVMFYACLHKIDVLLHRKRIYGKDLSSHKKRNAKVHQNLPREIVISYNAMYLESVRVRYKQVDLFRITLGDLREYFKHWRKIKKV</sequence>
<organism evidence="2">
    <name type="scientific">marine sediment metagenome</name>
    <dbReference type="NCBI Taxonomy" id="412755"/>
    <lineage>
        <taxon>unclassified sequences</taxon>
        <taxon>metagenomes</taxon>
        <taxon>ecological metagenomes</taxon>
    </lineage>
</organism>
<dbReference type="AlphaFoldDB" id="A0A0F9T051"/>
<gene>
    <name evidence="2" type="ORF">LCGC14_0789620</name>
</gene>
<name>A0A0F9T051_9ZZZZ</name>
<dbReference type="EMBL" id="LAZR01002080">
    <property type="protein sequence ID" value="KKN34858.1"/>
    <property type="molecule type" value="Genomic_DNA"/>
</dbReference>
<comment type="caution">
    <text evidence="2">The sequence shown here is derived from an EMBL/GenBank/DDBJ whole genome shotgun (WGS) entry which is preliminary data.</text>
</comment>
<protein>
    <submittedName>
        <fullName evidence="2">Uncharacterized protein</fullName>
    </submittedName>
</protein>
<evidence type="ECO:0000313" key="2">
    <source>
        <dbReference type="EMBL" id="KKN34858.1"/>
    </source>
</evidence>